<reference evidence="1" key="1">
    <citation type="submission" date="2018-06" db="EMBL/GenBank/DDBJ databases">
        <authorList>
            <person name="Zhirakovskaya E."/>
        </authorList>
    </citation>
    <scope>NUCLEOTIDE SEQUENCE</scope>
</reference>
<name>A0A3B1C6Z2_9ZZZZ</name>
<proteinExistence type="predicted"/>
<dbReference type="EMBL" id="UOGE01000048">
    <property type="protein sequence ID" value="VAX19794.1"/>
    <property type="molecule type" value="Genomic_DNA"/>
</dbReference>
<gene>
    <name evidence="1" type="ORF">MNBD_NITROSPINAE02-2165</name>
</gene>
<dbReference type="AlphaFoldDB" id="A0A3B1C6Z2"/>
<dbReference type="Gene3D" id="1.20.120.330">
    <property type="entry name" value="Nucleotidyltransferases domain 2"/>
    <property type="match status" value="1"/>
</dbReference>
<organism evidence="1">
    <name type="scientific">hydrothermal vent metagenome</name>
    <dbReference type="NCBI Taxonomy" id="652676"/>
    <lineage>
        <taxon>unclassified sequences</taxon>
        <taxon>metagenomes</taxon>
        <taxon>ecological metagenomes</taxon>
    </lineage>
</organism>
<sequence>MTVTPDDFIASAKESLKAEHEIDHRNSASRAYYSMYHACNIFANKANLPKSDRKNIGSHVKLILQYTEYSGDKLAENEMREIGKVLSDCKVIRAKADYEIDQEFFYDNAETVLEYVKDVKGKLTALEK</sequence>
<accession>A0A3B1C6Z2</accession>
<protein>
    <recommendedName>
        <fullName evidence="2">HEPN domain-containing protein</fullName>
    </recommendedName>
</protein>
<evidence type="ECO:0008006" key="2">
    <source>
        <dbReference type="Google" id="ProtNLM"/>
    </source>
</evidence>
<evidence type="ECO:0000313" key="1">
    <source>
        <dbReference type="EMBL" id="VAX19794.1"/>
    </source>
</evidence>